<dbReference type="InterPro" id="IPR007943">
    <property type="entry name" value="Asp-B-hydro/Triadin_dom"/>
</dbReference>
<keyword evidence="13" id="KW-1185">Reference proteome</keyword>
<keyword evidence="7" id="KW-1015">Disulfide bond</keyword>
<dbReference type="Proteomes" id="UP001335648">
    <property type="component" value="Unassembled WGS sequence"/>
</dbReference>
<keyword evidence="4 10" id="KW-0812">Transmembrane</keyword>
<dbReference type="Pfam" id="PF05279">
    <property type="entry name" value="Asp-B-Hydro_N"/>
    <property type="match status" value="1"/>
</dbReference>
<evidence type="ECO:0000256" key="1">
    <source>
        <dbReference type="ARBA" id="ARBA00004157"/>
    </source>
</evidence>
<dbReference type="PANTHER" id="PTHR14106">
    <property type="entry name" value="TRIADIN"/>
    <property type="match status" value="1"/>
</dbReference>
<evidence type="ECO:0000256" key="6">
    <source>
        <dbReference type="ARBA" id="ARBA00023136"/>
    </source>
</evidence>
<name>A0AAN8GHT2_9TELE</name>
<evidence type="ECO:0000256" key="8">
    <source>
        <dbReference type="ARBA" id="ARBA00023180"/>
    </source>
</evidence>
<comment type="subcellular location">
    <subcellularLocation>
        <location evidence="1">Sarcoplasmic reticulum membrane</location>
        <topology evidence="1">Single-pass type II membrane protein</topology>
    </subcellularLocation>
</comment>
<keyword evidence="3" id="KW-0597">Phosphoprotein</keyword>
<dbReference type="GO" id="GO:0033017">
    <property type="term" value="C:sarcoplasmic reticulum membrane"/>
    <property type="evidence" value="ECO:0007669"/>
    <property type="project" value="UniProtKB-SubCell"/>
</dbReference>
<dbReference type="PANTHER" id="PTHR14106:SF0">
    <property type="entry name" value="TRIADIN"/>
    <property type="match status" value="1"/>
</dbReference>
<feature type="transmembrane region" description="Helical" evidence="10">
    <location>
        <begin position="30"/>
        <end position="53"/>
    </location>
</feature>
<reference evidence="12 13" key="1">
    <citation type="journal article" date="2023" name="Mol. Biol. Evol.">
        <title>Genomics of Secondarily Temperate Adaptation in the Only Non-Antarctic Icefish.</title>
        <authorList>
            <person name="Rivera-Colon A.G."/>
            <person name="Rayamajhi N."/>
            <person name="Minhas B.F."/>
            <person name="Madrigal G."/>
            <person name="Bilyk K.T."/>
            <person name="Yoon V."/>
            <person name="Hune M."/>
            <person name="Gregory S."/>
            <person name="Cheng C.H.C."/>
            <person name="Catchen J.M."/>
        </authorList>
    </citation>
    <scope>NUCLEOTIDE SEQUENCE [LARGE SCALE GENOMIC DNA]</scope>
    <source>
        <strain evidence="12">JC2023a</strain>
    </source>
</reference>
<evidence type="ECO:0000256" key="2">
    <source>
        <dbReference type="ARBA" id="ARBA00016711"/>
    </source>
</evidence>
<proteinExistence type="predicted"/>
<dbReference type="AlphaFoldDB" id="A0AAN8GHT2"/>
<keyword evidence="8" id="KW-0325">Glycoprotein</keyword>
<sequence length="92" mass="10313">MVIDSKAVEPGQKPKKTLNEELHYTFSSPLAWILVLALLITWSGVFVIMFDLVDYKTVSGRPPPAVRKVLKDRGKATYLLPTPQTRSLNTTN</sequence>
<dbReference type="InterPro" id="IPR010798">
    <property type="entry name" value="Triadin"/>
</dbReference>
<comment type="function">
    <text evidence="9">Contributes to the regulation of lumenal Ca2+ release via the sarcoplasmic reticulum calcium release channels RYR1 and RYR2, a key step in triggering skeletal and heart muscle contraction. Required for normal organization of the triad junction, where T-tubules and the sarcoplasmic reticulum terminal cisternae are in close contact. Required for normal skeletal muscle strength. Plays a role in excitation-contraction coupling in the heart and in regulating the rate of heart beats.</text>
</comment>
<evidence type="ECO:0000256" key="5">
    <source>
        <dbReference type="ARBA" id="ARBA00022989"/>
    </source>
</evidence>
<organism evidence="12 13">
    <name type="scientific">Champsocephalus esox</name>
    <name type="common">pike icefish</name>
    <dbReference type="NCBI Taxonomy" id="159716"/>
    <lineage>
        <taxon>Eukaryota</taxon>
        <taxon>Metazoa</taxon>
        <taxon>Chordata</taxon>
        <taxon>Craniata</taxon>
        <taxon>Vertebrata</taxon>
        <taxon>Euteleostomi</taxon>
        <taxon>Actinopterygii</taxon>
        <taxon>Neopterygii</taxon>
        <taxon>Teleostei</taxon>
        <taxon>Neoteleostei</taxon>
        <taxon>Acanthomorphata</taxon>
        <taxon>Eupercaria</taxon>
        <taxon>Perciformes</taxon>
        <taxon>Notothenioidei</taxon>
        <taxon>Channichthyidae</taxon>
        <taxon>Champsocephalus</taxon>
    </lineage>
</organism>
<keyword evidence="5 10" id="KW-1133">Transmembrane helix</keyword>
<dbReference type="EMBL" id="JAULUE010002064">
    <property type="protein sequence ID" value="KAK5879709.1"/>
    <property type="molecule type" value="Genomic_DNA"/>
</dbReference>
<accession>A0AAN8GHT2</accession>
<evidence type="ECO:0000256" key="9">
    <source>
        <dbReference type="ARBA" id="ARBA00046074"/>
    </source>
</evidence>
<dbReference type="GO" id="GO:0051282">
    <property type="term" value="P:regulation of sequestering of calcium ion"/>
    <property type="evidence" value="ECO:0007669"/>
    <property type="project" value="UniProtKB-ARBA"/>
</dbReference>
<protein>
    <recommendedName>
        <fullName evidence="2">Triadin</fullName>
    </recommendedName>
</protein>
<evidence type="ECO:0000256" key="4">
    <source>
        <dbReference type="ARBA" id="ARBA00022692"/>
    </source>
</evidence>
<dbReference type="GO" id="GO:0005102">
    <property type="term" value="F:signaling receptor binding"/>
    <property type="evidence" value="ECO:0007669"/>
    <property type="project" value="InterPro"/>
</dbReference>
<feature type="domain" description="Aspartyl beta-hydroxylase/Triadin" evidence="11">
    <location>
        <begin position="27"/>
        <end position="61"/>
    </location>
</feature>
<gene>
    <name evidence="12" type="ORF">CesoFtcFv8_022803</name>
</gene>
<evidence type="ECO:0000256" key="3">
    <source>
        <dbReference type="ARBA" id="ARBA00022553"/>
    </source>
</evidence>
<evidence type="ECO:0000256" key="10">
    <source>
        <dbReference type="SAM" id="Phobius"/>
    </source>
</evidence>
<evidence type="ECO:0000259" key="11">
    <source>
        <dbReference type="Pfam" id="PF05279"/>
    </source>
</evidence>
<comment type="caution">
    <text evidence="12">The sequence shown here is derived from an EMBL/GenBank/DDBJ whole genome shotgun (WGS) entry which is preliminary data.</text>
</comment>
<keyword evidence="6 10" id="KW-0472">Membrane</keyword>
<evidence type="ECO:0000313" key="13">
    <source>
        <dbReference type="Proteomes" id="UP001335648"/>
    </source>
</evidence>
<evidence type="ECO:0000313" key="12">
    <source>
        <dbReference type="EMBL" id="KAK5879709.1"/>
    </source>
</evidence>
<evidence type="ECO:0000256" key="7">
    <source>
        <dbReference type="ARBA" id="ARBA00023157"/>
    </source>
</evidence>